<proteinExistence type="predicted"/>
<keyword evidence="3 6" id="KW-1133">Transmembrane helix</keyword>
<evidence type="ECO:0000313" key="7">
    <source>
        <dbReference type="EMBL" id="VEG29742.1"/>
    </source>
</evidence>
<dbReference type="Proteomes" id="UP000266895">
    <property type="component" value="Chromosome"/>
</dbReference>
<comment type="subcellular location">
    <subcellularLocation>
        <location evidence="1">Membrane</location>
        <topology evidence="1">Multi-pass membrane protein</topology>
    </subcellularLocation>
</comment>
<feature type="binding site" evidence="5">
    <location>
        <position position="77"/>
    </location>
    <ligand>
        <name>Zn(2+)</name>
        <dbReference type="ChEBI" id="CHEBI:29105"/>
    </ligand>
</feature>
<keyword evidence="5" id="KW-0862">Zinc</keyword>
<dbReference type="PANTHER" id="PTHR20855:SF3">
    <property type="entry name" value="LD03007P"/>
    <property type="match status" value="1"/>
</dbReference>
<accession>A0A448HJ50</accession>
<name>A0A448HJ50_9ACTO</name>
<reference evidence="7 8" key="1">
    <citation type="submission" date="2018-12" db="EMBL/GenBank/DDBJ databases">
        <authorList>
            <consortium name="Pathogen Informatics"/>
        </authorList>
    </citation>
    <scope>NUCLEOTIDE SEQUENCE [LARGE SCALE GENOMIC DNA]</scope>
    <source>
        <strain evidence="7 8">NCTC11636</strain>
    </source>
</reference>
<dbReference type="KEGG" id="ahw:NCTC11636_02211"/>
<sequence length="232" mass="24805">MTKRVVARPATAISAASDLVRAVKPRLRGWIHAATAPLALAACIVLTVLAPGTALRWACAAYLAASLMLFANSGVYHISNGHFPAAVTSVLRRVDHATIYLLIAGTYTPLSVALLDTATARLVLGIVWGGAALGITSSLVWPGAPRWFSTALYVVLGWVAIWFLPQFWVAGGPVIVWLLVAGGVTYTVGAVVYARKRPDPLPRWFGFHEIFHVCTVLAWACHCTACYLAVLS</sequence>
<evidence type="ECO:0000256" key="4">
    <source>
        <dbReference type="ARBA" id="ARBA00023136"/>
    </source>
</evidence>
<dbReference type="EMBL" id="LR134350">
    <property type="protein sequence ID" value="VEG29742.1"/>
    <property type="molecule type" value="Genomic_DNA"/>
</dbReference>
<feature type="transmembrane region" description="Helical" evidence="6">
    <location>
        <begin position="174"/>
        <end position="194"/>
    </location>
</feature>
<keyword evidence="8" id="KW-1185">Reference proteome</keyword>
<keyword evidence="2 6" id="KW-0812">Transmembrane</keyword>
<evidence type="ECO:0000256" key="6">
    <source>
        <dbReference type="SAM" id="Phobius"/>
    </source>
</evidence>
<feature type="transmembrane region" description="Helical" evidence="6">
    <location>
        <begin position="55"/>
        <end position="76"/>
    </location>
</feature>
<dbReference type="OrthoDB" id="9813689at2"/>
<feature type="transmembrane region" description="Helical" evidence="6">
    <location>
        <begin position="206"/>
        <end position="230"/>
    </location>
</feature>
<feature type="transmembrane region" description="Helical" evidence="6">
    <location>
        <begin position="148"/>
        <end position="168"/>
    </location>
</feature>
<dbReference type="RefSeq" id="WP_126383149.1">
    <property type="nucleotide sequence ID" value="NZ_LR134350.1"/>
</dbReference>
<keyword evidence="5" id="KW-0479">Metal-binding</keyword>
<keyword evidence="4 6" id="KW-0472">Membrane</keyword>
<evidence type="ECO:0000256" key="2">
    <source>
        <dbReference type="ARBA" id="ARBA00022692"/>
    </source>
</evidence>
<feature type="transmembrane region" description="Helical" evidence="6">
    <location>
        <begin position="29"/>
        <end position="49"/>
    </location>
</feature>
<feature type="binding site" evidence="5">
    <location>
        <position position="208"/>
    </location>
    <ligand>
        <name>Zn(2+)</name>
        <dbReference type="ChEBI" id="CHEBI:29105"/>
    </ligand>
</feature>
<evidence type="ECO:0000256" key="3">
    <source>
        <dbReference type="ARBA" id="ARBA00022989"/>
    </source>
</evidence>
<organism evidence="7 8">
    <name type="scientific">Actinomyces howellii</name>
    <dbReference type="NCBI Taxonomy" id="52771"/>
    <lineage>
        <taxon>Bacteria</taxon>
        <taxon>Bacillati</taxon>
        <taxon>Actinomycetota</taxon>
        <taxon>Actinomycetes</taxon>
        <taxon>Actinomycetales</taxon>
        <taxon>Actinomycetaceae</taxon>
        <taxon>Actinomyces</taxon>
    </lineage>
</organism>
<feature type="transmembrane region" description="Helical" evidence="6">
    <location>
        <begin position="97"/>
        <end position="115"/>
    </location>
</feature>
<evidence type="ECO:0000313" key="8">
    <source>
        <dbReference type="Proteomes" id="UP000266895"/>
    </source>
</evidence>
<feature type="binding site" evidence="5">
    <location>
        <position position="212"/>
    </location>
    <ligand>
        <name>Zn(2+)</name>
        <dbReference type="ChEBI" id="CHEBI:29105"/>
    </ligand>
</feature>
<feature type="transmembrane region" description="Helical" evidence="6">
    <location>
        <begin position="121"/>
        <end position="141"/>
    </location>
</feature>
<evidence type="ECO:0000256" key="5">
    <source>
        <dbReference type="PIRSR" id="PIRSR604254-1"/>
    </source>
</evidence>
<dbReference type="InterPro" id="IPR004254">
    <property type="entry name" value="AdipoR/HlyIII-related"/>
</dbReference>
<dbReference type="GO" id="GO:0016020">
    <property type="term" value="C:membrane"/>
    <property type="evidence" value="ECO:0007669"/>
    <property type="project" value="UniProtKB-SubCell"/>
</dbReference>
<protein>
    <submittedName>
        <fullName evidence="7">Hemolysin</fullName>
    </submittedName>
</protein>
<dbReference type="PANTHER" id="PTHR20855">
    <property type="entry name" value="ADIPOR/PROGESTIN RECEPTOR-RELATED"/>
    <property type="match status" value="1"/>
</dbReference>
<evidence type="ECO:0000256" key="1">
    <source>
        <dbReference type="ARBA" id="ARBA00004141"/>
    </source>
</evidence>
<dbReference type="AlphaFoldDB" id="A0A448HJ50"/>
<gene>
    <name evidence="7" type="primary">yqfA</name>
    <name evidence="7" type="ORF">NCTC11636_02211</name>
</gene>
<dbReference type="Pfam" id="PF03006">
    <property type="entry name" value="HlyIII"/>
    <property type="match status" value="1"/>
</dbReference>
<dbReference type="GO" id="GO:0046872">
    <property type="term" value="F:metal ion binding"/>
    <property type="evidence" value="ECO:0007669"/>
    <property type="project" value="UniProtKB-KW"/>
</dbReference>